<reference evidence="2" key="4">
    <citation type="submission" date="2019-03" db="UniProtKB">
        <authorList>
            <consortium name="EnsemblPlants"/>
        </authorList>
    </citation>
    <scope>IDENTIFICATION</scope>
</reference>
<reference evidence="3" key="2">
    <citation type="journal article" date="2017" name="Nat. Plants">
        <title>The Aegilops tauschii genome reveals multiple impacts of transposons.</title>
        <authorList>
            <person name="Zhao G."/>
            <person name="Zou C."/>
            <person name="Li K."/>
            <person name="Wang K."/>
            <person name="Li T."/>
            <person name="Gao L."/>
            <person name="Zhang X."/>
            <person name="Wang H."/>
            <person name="Yang Z."/>
            <person name="Liu X."/>
            <person name="Jiang W."/>
            <person name="Mao L."/>
            <person name="Kong X."/>
            <person name="Jiao Y."/>
            <person name="Jia J."/>
        </authorList>
    </citation>
    <scope>NUCLEOTIDE SEQUENCE [LARGE SCALE GENOMIC DNA]</scope>
    <source>
        <strain evidence="3">cv. AL8/78</strain>
    </source>
</reference>
<reference evidence="2" key="5">
    <citation type="journal article" date="2021" name="G3 (Bethesda)">
        <title>Aegilops tauschii genome assembly Aet v5.0 features greater sequence contiguity and improved annotation.</title>
        <authorList>
            <person name="Wang L."/>
            <person name="Zhu T."/>
            <person name="Rodriguez J.C."/>
            <person name="Deal K.R."/>
            <person name="Dubcovsky J."/>
            <person name="McGuire P.E."/>
            <person name="Lux T."/>
            <person name="Spannagl M."/>
            <person name="Mayer K.F.X."/>
            <person name="Baldrich P."/>
            <person name="Meyers B.C."/>
            <person name="Huo N."/>
            <person name="Gu Y.Q."/>
            <person name="Zhou H."/>
            <person name="Devos K.M."/>
            <person name="Bennetzen J.L."/>
            <person name="Unver T."/>
            <person name="Budak H."/>
            <person name="Gulick P.J."/>
            <person name="Galiba G."/>
            <person name="Kalapos B."/>
            <person name="Nelson D.R."/>
            <person name="Li P."/>
            <person name="You F.M."/>
            <person name="Luo M.C."/>
            <person name="Dvorak J."/>
        </authorList>
    </citation>
    <scope>NUCLEOTIDE SEQUENCE [LARGE SCALE GENOMIC DNA]</scope>
    <source>
        <strain evidence="2">cv. AL8/78</strain>
    </source>
</reference>
<dbReference type="PANTHER" id="PTHR33065">
    <property type="entry name" value="OS07G0486400 PROTEIN"/>
    <property type="match status" value="1"/>
</dbReference>
<dbReference type="EnsemblPlants" id="AET2Gv20229700.1">
    <property type="protein sequence ID" value="AET2Gv20229700.1"/>
    <property type="gene ID" value="AET2Gv20229700"/>
</dbReference>
<sequence>QQVQDQGYHEKVDVSGGDGDDDMKEEMDRGKSAQQIAKEEEEMAFEAKTFASYRTSWESNWGASGRAFFEDTTTVSLMHFTHCTPGCDPGDAAIAGATLQIFTIKLLEIKGGLE</sequence>
<evidence type="ECO:0000313" key="2">
    <source>
        <dbReference type="EnsemblPlants" id="AET2Gv20229700.1"/>
    </source>
</evidence>
<accession>A0A453AR28</accession>
<evidence type="ECO:0000256" key="1">
    <source>
        <dbReference type="SAM" id="MobiDB-lite"/>
    </source>
</evidence>
<reference evidence="2" key="3">
    <citation type="journal article" date="2017" name="Nature">
        <title>Genome sequence of the progenitor of the wheat D genome Aegilops tauschii.</title>
        <authorList>
            <person name="Luo M.C."/>
            <person name="Gu Y.Q."/>
            <person name="Puiu D."/>
            <person name="Wang H."/>
            <person name="Twardziok S.O."/>
            <person name="Deal K.R."/>
            <person name="Huo N."/>
            <person name="Zhu T."/>
            <person name="Wang L."/>
            <person name="Wang Y."/>
            <person name="McGuire P.E."/>
            <person name="Liu S."/>
            <person name="Long H."/>
            <person name="Ramasamy R.K."/>
            <person name="Rodriguez J.C."/>
            <person name="Van S.L."/>
            <person name="Yuan L."/>
            <person name="Wang Z."/>
            <person name="Xia Z."/>
            <person name="Xiao L."/>
            <person name="Anderson O.D."/>
            <person name="Ouyang S."/>
            <person name="Liang Y."/>
            <person name="Zimin A.V."/>
            <person name="Pertea G."/>
            <person name="Qi P."/>
            <person name="Bennetzen J.L."/>
            <person name="Dai X."/>
            <person name="Dawson M.W."/>
            <person name="Muller H.G."/>
            <person name="Kugler K."/>
            <person name="Rivarola-Duarte L."/>
            <person name="Spannagl M."/>
            <person name="Mayer K.F.X."/>
            <person name="Lu F.H."/>
            <person name="Bevan M.W."/>
            <person name="Leroy P."/>
            <person name="Li P."/>
            <person name="You F.M."/>
            <person name="Sun Q."/>
            <person name="Liu Z."/>
            <person name="Lyons E."/>
            <person name="Wicker T."/>
            <person name="Salzberg S.L."/>
            <person name="Devos K.M."/>
            <person name="Dvorak J."/>
        </authorList>
    </citation>
    <scope>NUCLEOTIDE SEQUENCE [LARGE SCALE GENOMIC DNA]</scope>
    <source>
        <strain evidence="2">cv. AL8/78</strain>
    </source>
</reference>
<proteinExistence type="predicted"/>
<dbReference type="AlphaFoldDB" id="A0A453AR28"/>
<dbReference type="Proteomes" id="UP000015105">
    <property type="component" value="Chromosome 2D"/>
</dbReference>
<dbReference type="Gramene" id="AET2Gv20229700.1">
    <property type="protein sequence ID" value="AET2Gv20229700.1"/>
    <property type="gene ID" value="AET2Gv20229700"/>
</dbReference>
<reference evidence="3" key="1">
    <citation type="journal article" date="2014" name="Science">
        <title>Ancient hybridizations among the ancestral genomes of bread wheat.</title>
        <authorList>
            <consortium name="International Wheat Genome Sequencing Consortium,"/>
            <person name="Marcussen T."/>
            <person name="Sandve S.R."/>
            <person name="Heier L."/>
            <person name="Spannagl M."/>
            <person name="Pfeifer M."/>
            <person name="Jakobsen K.S."/>
            <person name="Wulff B.B."/>
            <person name="Steuernagel B."/>
            <person name="Mayer K.F."/>
            <person name="Olsen O.A."/>
        </authorList>
    </citation>
    <scope>NUCLEOTIDE SEQUENCE [LARGE SCALE GENOMIC DNA]</scope>
    <source>
        <strain evidence="3">cv. AL8/78</strain>
    </source>
</reference>
<evidence type="ECO:0000313" key="3">
    <source>
        <dbReference type="Proteomes" id="UP000015105"/>
    </source>
</evidence>
<organism evidence="2 3">
    <name type="scientific">Aegilops tauschii subsp. strangulata</name>
    <name type="common">Goatgrass</name>
    <dbReference type="NCBI Taxonomy" id="200361"/>
    <lineage>
        <taxon>Eukaryota</taxon>
        <taxon>Viridiplantae</taxon>
        <taxon>Streptophyta</taxon>
        <taxon>Embryophyta</taxon>
        <taxon>Tracheophyta</taxon>
        <taxon>Spermatophyta</taxon>
        <taxon>Magnoliopsida</taxon>
        <taxon>Liliopsida</taxon>
        <taxon>Poales</taxon>
        <taxon>Poaceae</taxon>
        <taxon>BOP clade</taxon>
        <taxon>Pooideae</taxon>
        <taxon>Triticodae</taxon>
        <taxon>Triticeae</taxon>
        <taxon>Triticinae</taxon>
        <taxon>Aegilops</taxon>
    </lineage>
</organism>
<keyword evidence="3" id="KW-1185">Reference proteome</keyword>
<protein>
    <submittedName>
        <fullName evidence="2">Uncharacterized protein</fullName>
    </submittedName>
</protein>
<name>A0A453AR28_AEGTS</name>
<feature type="region of interest" description="Disordered" evidence="1">
    <location>
        <begin position="1"/>
        <end position="38"/>
    </location>
</feature>
<dbReference type="PANTHER" id="PTHR33065:SF85">
    <property type="entry name" value="DUF6598 DOMAIN-CONTAINING PROTEIN"/>
    <property type="match status" value="1"/>
</dbReference>